<evidence type="ECO:0000256" key="11">
    <source>
        <dbReference type="PIRSR" id="PIRSR600823-1"/>
    </source>
</evidence>
<keyword evidence="6 16" id="KW-0349">Heme</keyword>
<feature type="signal peptide" evidence="16">
    <location>
        <begin position="1"/>
        <end position="25"/>
    </location>
</feature>
<evidence type="ECO:0000256" key="10">
    <source>
        <dbReference type="ARBA" id="ARBA00023157"/>
    </source>
</evidence>
<feature type="binding site" evidence="13">
    <location>
        <position position="113"/>
    </location>
    <ligand>
        <name>Ca(2+)</name>
        <dbReference type="ChEBI" id="CHEBI:29108"/>
        <label>1</label>
    </ligand>
</feature>
<feature type="binding site" evidence="12">
    <location>
        <position position="192"/>
    </location>
    <ligand>
        <name>substrate</name>
    </ligand>
</feature>
<evidence type="ECO:0000256" key="2">
    <source>
        <dbReference type="ARBA" id="ARBA00002322"/>
    </source>
</evidence>
<feature type="binding site" evidence="13">
    <location>
        <position position="118"/>
    </location>
    <ligand>
        <name>Ca(2+)</name>
        <dbReference type="ChEBI" id="CHEBI:29108"/>
        <label>1</label>
    </ligand>
</feature>
<dbReference type="EMBL" id="OIVN01000415">
    <property type="protein sequence ID" value="SPC79830.1"/>
    <property type="molecule type" value="Genomic_DNA"/>
</dbReference>
<evidence type="ECO:0000256" key="15">
    <source>
        <dbReference type="PIRSR" id="PIRSR600823-5"/>
    </source>
</evidence>
<evidence type="ECO:0000256" key="3">
    <source>
        <dbReference type="ARBA" id="ARBA00006873"/>
    </source>
</evidence>
<dbReference type="AlphaFoldDB" id="A0A2N9EYK7"/>
<keyword evidence="13 16" id="KW-0106">Calcium</keyword>
<dbReference type="Gene3D" id="1.10.420.10">
    <property type="entry name" value="Peroxidase, domain 2"/>
    <property type="match status" value="1"/>
</dbReference>
<dbReference type="PANTHER" id="PTHR31235">
    <property type="entry name" value="PEROXIDASE 25-RELATED"/>
    <property type="match status" value="1"/>
</dbReference>
<evidence type="ECO:0000256" key="6">
    <source>
        <dbReference type="ARBA" id="ARBA00022617"/>
    </source>
</evidence>
<dbReference type="CDD" id="cd00693">
    <property type="entry name" value="secretory_peroxidase"/>
    <property type="match status" value="1"/>
</dbReference>
<dbReference type="InterPro" id="IPR000823">
    <property type="entry name" value="Peroxidase_pln"/>
</dbReference>
<reference evidence="19" key="1">
    <citation type="submission" date="2018-02" db="EMBL/GenBank/DDBJ databases">
        <authorList>
            <person name="Cohen D.B."/>
            <person name="Kent A.D."/>
        </authorList>
    </citation>
    <scope>NUCLEOTIDE SEQUENCE</scope>
</reference>
<dbReference type="PROSITE" id="PS50873">
    <property type="entry name" value="PEROXIDASE_4"/>
    <property type="match status" value="1"/>
</dbReference>
<feature type="disulfide bond" evidence="15">
    <location>
        <begin position="81"/>
        <end position="160"/>
    </location>
</feature>
<comment type="cofactor">
    <cofactor evidence="13 16">
        <name>heme b</name>
        <dbReference type="ChEBI" id="CHEBI:60344"/>
    </cofactor>
    <text evidence="13 16">Binds 1 heme b (iron(II)-protoporphyrin IX) group per subunit.</text>
</comment>
<dbReference type="GO" id="GO:0006979">
    <property type="term" value="P:response to oxidative stress"/>
    <property type="evidence" value="ECO:0007669"/>
    <property type="project" value="UniProtKB-UniRule"/>
</dbReference>
<dbReference type="GO" id="GO:0140825">
    <property type="term" value="F:lactoperoxidase activity"/>
    <property type="evidence" value="ECO:0007669"/>
    <property type="project" value="UniProtKB-EC"/>
</dbReference>
<keyword evidence="10 15" id="KW-1015">Disulfide bond</keyword>
<sequence>MELMRKMSFLIFLLCFWISLKNQNAEPKKGFTTARWSSSVDSSLVFLASSSPQPMVLSSEKEMLEFNGSGSLEYDFYRNLCPQAEQIVRAVVQLLHEVRSDVASALLRLVFHDCFIEGCDASVLLDAAEGIDSEKESPPNETLKGFDVINIIKLEIEEVCPGVVSCADILVLAARDRESSNSFLDLATNEIPSPHDDLSQTLASFASRGFDERETVTLLGAHSIGVTHCKFFQNRLYNFSDTDKPDPSVDTRFLNLMRSRCNSTHTSSSSSSATGYSSGSSLSSSGALSNSHEGSPFSSPEEPGMAMDYEGPGSRFGTLYYRSLLQGRGLLYADQQLMAGKGTGNWVKAYASHTFLFRRDFALAMMKLSNHRVLTASMGHIRLNC</sequence>
<feature type="compositionally biased region" description="Low complexity" evidence="17">
    <location>
        <begin position="283"/>
        <end position="295"/>
    </location>
</feature>
<keyword evidence="5 16" id="KW-0575">Peroxidase</keyword>
<dbReference type="EC" id="1.11.1.7" evidence="4 16"/>
<dbReference type="InterPro" id="IPR010255">
    <property type="entry name" value="Haem_peroxidase_sf"/>
</dbReference>
<feature type="active site" description="Proton acceptor" evidence="11">
    <location>
        <position position="112"/>
    </location>
</feature>
<evidence type="ECO:0000256" key="4">
    <source>
        <dbReference type="ARBA" id="ARBA00012313"/>
    </source>
</evidence>
<keyword evidence="7 13" id="KW-0479">Metal-binding</keyword>
<evidence type="ECO:0000256" key="9">
    <source>
        <dbReference type="ARBA" id="ARBA00023004"/>
    </source>
</evidence>
<dbReference type="GO" id="GO:0042744">
    <property type="term" value="P:hydrogen peroxide catabolic process"/>
    <property type="evidence" value="ECO:0007669"/>
    <property type="project" value="UniProtKB-KW"/>
</dbReference>
<keyword evidence="16" id="KW-0732">Signal</keyword>
<evidence type="ECO:0000256" key="1">
    <source>
        <dbReference type="ARBA" id="ARBA00000189"/>
    </source>
</evidence>
<comment type="subcellular location">
    <subcellularLocation>
        <location evidence="16">Secreted</location>
    </subcellularLocation>
</comment>
<dbReference type="InterPro" id="IPR002016">
    <property type="entry name" value="Haem_peroxidase"/>
</dbReference>
<evidence type="ECO:0000259" key="18">
    <source>
        <dbReference type="PROSITE" id="PS50873"/>
    </source>
</evidence>
<feature type="region of interest" description="Disordered" evidence="17">
    <location>
        <begin position="283"/>
        <end position="308"/>
    </location>
</feature>
<feature type="chain" id="PRO_5014491136" description="Peroxidase" evidence="16">
    <location>
        <begin position="26"/>
        <end position="385"/>
    </location>
</feature>
<name>A0A2N9EYK7_FAGSY</name>
<comment type="function">
    <text evidence="2">Removal of H(2)O(2), oxidation of toxic reductants, biosynthesis and degradation of lignin, suberization, auxin catabolism, response to environmental stresses such as wounding, pathogen attack and oxidative stress. These functions might be dependent on each isozyme/isoform in each plant tissue.</text>
</comment>
<feature type="binding site" evidence="13">
    <location>
        <position position="134"/>
    </location>
    <ligand>
        <name>Ca(2+)</name>
        <dbReference type="ChEBI" id="CHEBI:29108"/>
        <label>1</label>
    </ligand>
</feature>
<evidence type="ECO:0000256" key="14">
    <source>
        <dbReference type="PIRSR" id="PIRSR600823-4"/>
    </source>
</evidence>
<keyword evidence="16" id="KW-0376">Hydrogen peroxide</keyword>
<organism evidence="19">
    <name type="scientific">Fagus sylvatica</name>
    <name type="common">Beechnut</name>
    <dbReference type="NCBI Taxonomy" id="28930"/>
    <lineage>
        <taxon>Eukaryota</taxon>
        <taxon>Viridiplantae</taxon>
        <taxon>Streptophyta</taxon>
        <taxon>Embryophyta</taxon>
        <taxon>Tracheophyta</taxon>
        <taxon>Spermatophyta</taxon>
        <taxon>Magnoliopsida</taxon>
        <taxon>eudicotyledons</taxon>
        <taxon>Gunneridae</taxon>
        <taxon>Pentapetalae</taxon>
        <taxon>rosids</taxon>
        <taxon>fabids</taxon>
        <taxon>Fagales</taxon>
        <taxon>Fagaceae</taxon>
        <taxon>Fagus</taxon>
    </lineage>
</organism>
<dbReference type="GO" id="GO:0020037">
    <property type="term" value="F:heme binding"/>
    <property type="evidence" value="ECO:0007669"/>
    <property type="project" value="UniProtKB-UniRule"/>
</dbReference>
<comment type="cofactor">
    <cofactor evidence="13 16">
        <name>Ca(2+)</name>
        <dbReference type="ChEBI" id="CHEBI:29108"/>
    </cofactor>
    <text evidence="13 16">Binds 2 calcium ions per subunit.</text>
</comment>
<feature type="binding site" evidence="13">
    <location>
        <position position="120"/>
    </location>
    <ligand>
        <name>Ca(2+)</name>
        <dbReference type="ChEBI" id="CHEBI:29108"/>
        <label>1</label>
    </ligand>
</feature>
<dbReference type="Gene3D" id="1.10.520.10">
    <property type="match status" value="1"/>
</dbReference>
<keyword evidence="9 13" id="KW-0408">Iron</keyword>
<dbReference type="Pfam" id="PF00141">
    <property type="entry name" value="peroxidase"/>
    <property type="match status" value="1"/>
</dbReference>
<feature type="binding site" evidence="13">
    <location>
        <position position="308"/>
    </location>
    <ligand>
        <name>Ca(2+)</name>
        <dbReference type="ChEBI" id="CHEBI:29108"/>
        <label>2</label>
    </ligand>
</feature>
<feature type="domain" description="Plant heme peroxidase family profile" evidence="18">
    <location>
        <begin position="71"/>
        <end position="385"/>
    </location>
</feature>
<evidence type="ECO:0000256" key="17">
    <source>
        <dbReference type="SAM" id="MobiDB-lite"/>
    </source>
</evidence>
<dbReference type="InterPro" id="IPR019793">
    <property type="entry name" value="Peroxidases_heam-ligand_BS"/>
</dbReference>
<comment type="similarity">
    <text evidence="16">Belongs to the peroxidase family. Classical plant (class III) peroxidase subfamily.</text>
</comment>
<dbReference type="PRINTS" id="PR00458">
    <property type="entry name" value="PEROXIDASE"/>
</dbReference>
<dbReference type="PROSITE" id="PS00435">
    <property type="entry name" value="PEROXIDASE_1"/>
    <property type="match status" value="1"/>
</dbReference>
<evidence type="ECO:0000256" key="13">
    <source>
        <dbReference type="PIRSR" id="PIRSR600823-3"/>
    </source>
</evidence>
<evidence type="ECO:0000256" key="12">
    <source>
        <dbReference type="PIRSR" id="PIRSR600823-2"/>
    </source>
</evidence>
<evidence type="ECO:0000256" key="16">
    <source>
        <dbReference type="RuleBase" id="RU362060"/>
    </source>
</evidence>
<keyword evidence="16" id="KW-0964">Secreted</keyword>
<dbReference type="InterPro" id="IPR033905">
    <property type="entry name" value="Secretory_peroxidase"/>
</dbReference>
<accession>A0A2N9EYK7</accession>
<dbReference type="InterPro" id="IPR019794">
    <property type="entry name" value="Peroxidases_AS"/>
</dbReference>
<feature type="site" description="Transition state stabilizer" evidence="14">
    <location>
        <position position="108"/>
    </location>
</feature>
<protein>
    <recommendedName>
        <fullName evidence="4 16">Peroxidase</fullName>
        <ecNumber evidence="4 16">1.11.1.7</ecNumber>
    </recommendedName>
</protein>
<feature type="binding site" description="axial binding residue" evidence="13">
    <location>
        <position position="222"/>
    </location>
    <ligand>
        <name>heme b</name>
        <dbReference type="ChEBI" id="CHEBI:60344"/>
    </ligand>
    <ligandPart>
        <name>Fe</name>
        <dbReference type="ChEBI" id="CHEBI:18248"/>
    </ligandPart>
</feature>
<keyword evidence="8 16" id="KW-0560">Oxidoreductase</keyword>
<feature type="binding site" evidence="13">
    <location>
        <position position="122"/>
    </location>
    <ligand>
        <name>Ca(2+)</name>
        <dbReference type="ChEBI" id="CHEBI:29108"/>
        <label>1</label>
    </ligand>
</feature>
<evidence type="ECO:0000256" key="8">
    <source>
        <dbReference type="ARBA" id="ARBA00023002"/>
    </source>
</evidence>
<dbReference type="GO" id="GO:0005576">
    <property type="term" value="C:extracellular region"/>
    <property type="evidence" value="ECO:0007669"/>
    <property type="project" value="UniProtKB-SubCell"/>
</dbReference>
<feature type="disulfide bond" evidence="15">
    <location>
        <begin position="166"/>
        <end position="385"/>
    </location>
</feature>
<comment type="catalytic activity">
    <reaction evidence="1 16">
        <text>2 a phenolic donor + H2O2 = 2 a phenolic radical donor + 2 H2O</text>
        <dbReference type="Rhea" id="RHEA:56136"/>
        <dbReference type="ChEBI" id="CHEBI:15377"/>
        <dbReference type="ChEBI" id="CHEBI:16240"/>
        <dbReference type="ChEBI" id="CHEBI:139520"/>
        <dbReference type="ChEBI" id="CHEBI:139521"/>
        <dbReference type="EC" id="1.11.1.7"/>
    </reaction>
</comment>
<dbReference type="PRINTS" id="PR00461">
    <property type="entry name" value="PLPEROXIDASE"/>
</dbReference>
<dbReference type="PROSITE" id="PS00436">
    <property type="entry name" value="PEROXIDASE_2"/>
    <property type="match status" value="1"/>
</dbReference>
<comment type="similarity">
    <text evidence="3">Belongs to the peroxidase family. Ascorbate peroxidase subfamily.</text>
</comment>
<gene>
    <name evidence="19" type="ORF">FSB_LOCUS7712</name>
</gene>
<proteinExistence type="inferred from homology"/>
<feature type="disulfide bond" evidence="15">
    <location>
        <begin position="114"/>
        <end position="119"/>
    </location>
</feature>
<dbReference type="GO" id="GO:0046872">
    <property type="term" value="F:metal ion binding"/>
    <property type="evidence" value="ECO:0007669"/>
    <property type="project" value="UniProtKB-UniRule"/>
</dbReference>
<feature type="disulfide bond" evidence="15">
    <location>
        <begin position="229"/>
        <end position="261"/>
    </location>
</feature>
<dbReference type="SUPFAM" id="SSF48113">
    <property type="entry name" value="Heme-dependent peroxidases"/>
    <property type="match status" value="1"/>
</dbReference>
<evidence type="ECO:0000256" key="7">
    <source>
        <dbReference type="ARBA" id="ARBA00022723"/>
    </source>
</evidence>
<evidence type="ECO:0000256" key="5">
    <source>
        <dbReference type="ARBA" id="ARBA00022559"/>
    </source>
</evidence>
<evidence type="ECO:0000313" key="19">
    <source>
        <dbReference type="EMBL" id="SPC79830.1"/>
    </source>
</evidence>